<dbReference type="InterPro" id="IPR011701">
    <property type="entry name" value="MFS"/>
</dbReference>
<feature type="transmembrane region" description="Helical" evidence="5">
    <location>
        <begin position="422"/>
        <end position="439"/>
    </location>
</feature>
<feature type="transmembrane region" description="Helical" evidence="5">
    <location>
        <begin position="281"/>
        <end position="307"/>
    </location>
</feature>
<feature type="transmembrane region" description="Helical" evidence="5">
    <location>
        <begin position="17"/>
        <end position="35"/>
    </location>
</feature>
<dbReference type="EMBL" id="CP109441">
    <property type="protein sequence ID" value="WUV46175.1"/>
    <property type="molecule type" value="Genomic_DNA"/>
</dbReference>
<dbReference type="PANTHER" id="PTHR42718">
    <property type="entry name" value="MAJOR FACILITATOR SUPERFAMILY MULTIDRUG TRANSPORTER MFSC"/>
    <property type="match status" value="1"/>
</dbReference>
<dbReference type="CDD" id="cd17321">
    <property type="entry name" value="MFS_MMR_MDR_like"/>
    <property type="match status" value="1"/>
</dbReference>
<feature type="transmembrane region" description="Helical" evidence="5">
    <location>
        <begin position="147"/>
        <end position="169"/>
    </location>
</feature>
<keyword evidence="4 5" id="KW-0472">Membrane</keyword>
<sequence>MTEIGTQRSDKRAGGEFGAWLAFTGCLIAVFMQMIDVTIVNTALPNLTADLRASQSAQVLVVSGYSLAFACTLLTAARIGAIFGRRAVFLVSVTAFTAASAWCGMSTSAAELVIARIAQGVAGAGMAAQTIAILIASFPPNRHRQVFALYGATAGFAGMLGPILGGALVTADIGGLGWHSIFLMNLPIGVLAFVLGFKYLHLGRPLERDRLDLGGVALSTMSLFALLAALADIQQNGWRPWPFGVIAASFALGAVFFVYERRLVQRGGSPLVRLDLFADRGFAIGAALVASFFGLFTAFVFTVSITLQDELHWSALRTGVAMTPFALGAGTGALASMLLVKRWGVRALAFGIAMYGCCVAIGAAYLRLTAGEVNLALALGPVFIAGFGVGLFGVQVQPLMLAGLEQRQMAEASGQLPTIEQIGNAVGLALLSVVFFRTHTLDGSIAMLAAIAVVAIAMAVPTLALPAPSQEPT</sequence>
<evidence type="ECO:0000256" key="1">
    <source>
        <dbReference type="ARBA" id="ARBA00004651"/>
    </source>
</evidence>
<dbReference type="PROSITE" id="PS50850">
    <property type="entry name" value="MFS"/>
    <property type="match status" value="1"/>
</dbReference>
<evidence type="ECO:0000259" key="6">
    <source>
        <dbReference type="PROSITE" id="PS50850"/>
    </source>
</evidence>
<dbReference type="Gene3D" id="1.20.1250.20">
    <property type="entry name" value="MFS general substrate transporter like domains"/>
    <property type="match status" value="1"/>
</dbReference>
<protein>
    <submittedName>
        <fullName evidence="7">MFS transporter</fullName>
    </submittedName>
</protein>
<dbReference type="InterPro" id="IPR036259">
    <property type="entry name" value="MFS_trans_sf"/>
</dbReference>
<evidence type="ECO:0000256" key="2">
    <source>
        <dbReference type="ARBA" id="ARBA00022692"/>
    </source>
</evidence>
<proteinExistence type="predicted"/>
<feature type="transmembrane region" description="Helical" evidence="5">
    <location>
        <begin position="55"/>
        <end position="75"/>
    </location>
</feature>
<dbReference type="InterPro" id="IPR020846">
    <property type="entry name" value="MFS_dom"/>
</dbReference>
<feature type="transmembrane region" description="Helical" evidence="5">
    <location>
        <begin position="319"/>
        <end position="340"/>
    </location>
</feature>
<feature type="transmembrane region" description="Helical" evidence="5">
    <location>
        <begin position="347"/>
        <end position="366"/>
    </location>
</feature>
<gene>
    <name evidence="7" type="ORF">OG563_45150</name>
</gene>
<comment type="subcellular location">
    <subcellularLocation>
        <location evidence="1">Cell membrane</location>
        <topology evidence="1">Multi-pass membrane protein</topology>
    </subcellularLocation>
</comment>
<dbReference type="RefSeq" id="WP_329409755.1">
    <property type="nucleotide sequence ID" value="NZ_CP109441.1"/>
</dbReference>
<evidence type="ECO:0000313" key="7">
    <source>
        <dbReference type="EMBL" id="WUV46175.1"/>
    </source>
</evidence>
<feature type="transmembrane region" description="Helical" evidence="5">
    <location>
        <begin position="378"/>
        <end position="401"/>
    </location>
</feature>
<feature type="transmembrane region" description="Helical" evidence="5">
    <location>
        <begin position="445"/>
        <end position="465"/>
    </location>
</feature>
<name>A0ABZ1YWA2_9NOCA</name>
<keyword evidence="3 5" id="KW-1133">Transmembrane helix</keyword>
<feature type="transmembrane region" description="Helical" evidence="5">
    <location>
        <begin position="87"/>
        <end position="107"/>
    </location>
</feature>
<dbReference type="SUPFAM" id="SSF103473">
    <property type="entry name" value="MFS general substrate transporter"/>
    <property type="match status" value="1"/>
</dbReference>
<feature type="transmembrane region" description="Helical" evidence="5">
    <location>
        <begin position="181"/>
        <end position="201"/>
    </location>
</feature>
<feature type="domain" description="Major facilitator superfamily (MFS) profile" evidence="6">
    <location>
        <begin position="22"/>
        <end position="467"/>
    </location>
</feature>
<accession>A0ABZ1YWA2</accession>
<dbReference type="PANTHER" id="PTHR42718:SF39">
    <property type="entry name" value="ACTINORHODIN TRANSPORTER-RELATED"/>
    <property type="match status" value="1"/>
</dbReference>
<keyword evidence="2 5" id="KW-0812">Transmembrane</keyword>
<dbReference type="Gene3D" id="1.20.1720.10">
    <property type="entry name" value="Multidrug resistance protein D"/>
    <property type="match status" value="1"/>
</dbReference>
<feature type="transmembrane region" description="Helical" evidence="5">
    <location>
        <begin position="113"/>
        <end position="135"/>
    </location>
</feature>
<organism evidence="7 8">
    <name type="scientific">Nocardia vinacea</name>
    <dbReference type="NCBI Taxonomy" id="96468"/>
    <lineage>
        <taxon>Bacteria</taxon>
        <taxon>Bacillati</taxon>
        <taxon>Actinomycetota</taxon>
        <taxon>Actinomycetes</taxon>
        <taxon>Mycobacteriales</taxon>
        <taxon>Nocardiaceae</taxon>
        <taxon>Nocardia</taxon>
    </lineage>
</organism>
<evidence type="ECO:0000313" key="8">
    <source>
        <dbReference type="Proteomes" id="UP001432062"/>
    </source>
</evidence>
<keyword evidence="8" id="KW-1185">Reference proteome</keyword>
<reference evidence="7" key="1">
    <citation type="submission" date="2022-10" db="EMBL/GenBank/DDBJ databases">
        <title>The complete genomes of actinobacterial strains from the NBC collection.</title>
        <authorList>
            <person name="Joergensen T.S."/>
            <person name="Alvarez Arevalo M."/>
            <person name="Sterndorff E.B."/>
            <person name="Faurdal D."/>
            <person name="Vuksanovic O."/>
            <person name="Mourched A.-S."/>
            <person name="Charusanti P."/>
            <person name="Shaw S."/>
            <person name="Blin K."/>
            <person name="Weber T."/>
        </authorList>
    </citation>
    <scope>NUCLEOTIDE SEQUENCE</scope>
    <source>
        <strain evidence="7">NBC_01482</strain>
    </source>
</reference>
<feature type="transmembrane region" description="Helical" evidence="5">
    <location>
        <begin position="213"/>
        <end position="231"/>
    </location>
</feature>
<dbReference type="Pfam" id="PF07690">
    <property type="entry name" value="MFS_1"/>
    <property type="match status" value="1"/>
</dbReference>
<evidence type="ECO:0000256" key="5">
    <source>
        <dbReference type="SAM" id="Phobius"/>
    </source>
</evidence>
<evidence type="ECO:0000256" key="3">
    <source>
        <dbReference type="ARBA" id="ARBA00022989"/>
    </source>
</evidence>
<feature type="transmembrane region" description="Helical" evidence="5">
    <location>
        <begin position="243"/>
        <end position="260"/>
    </location>
</feature>
<dbReference type="Proteomes" id="UP001432062">
    <property type="component" value="Chromosome"/>
</dbReference>
<evidence type="ECO:0000256" key="4">
    <source>
        <dbReference type="ARBA" id="ARBA00023136"/>
    </source>
</evidence>